<dbReference type="PROSITE" id="PS00211">
    <property type="entry name" value="ABC_TRANSPORTER_1"/>
    <property type="match status" value="1"/>
</dbReference>
<dbReference type="OrthoDB" id="9790614at2"/>
<evidence type="ECO:0000256" key="1">
    <source>
        <dbReference type="ARBA" id="ARBA00022448"/>
    </source>
</evidence>
<dbReference type="NCBIfam" id="NF008653">
    <property type="entry name" value="PRK11650.1"/>
    <property type="match status" value="1"/>
</dbReference>
<dbReference type="FunFam" id="3.40.50.300:FF:000042">
    <property type="entry name" value="Maltose/maltodextrin ABC transporter, ATP-binding protein"/>
    <property type="match status" value="1"/>
</dbReference>
<dbReference type="Gene3D" id="3.40.50.300">
    <property type="entry name" value="P-loop containing nucleotide triphosphate hydrolases"/>
    <property type="match status" value="1"/>
</dbReference>
<dbReference type="SUPFAM" id="SSF50331">
    <property type="entry name" value="MOP-like"/>
    <property type="match status" value="1"/>
</dbReference>
<dbReference type="GO" id="GO:0005524">
    <property type="term" value="F:ATP binding"/>
    <property type="evidence" value="ECO:0007669"/>
    <property type="project" value="UniProtKB-KW"/>
</dbReference>
<dbReference type="EC" id="3.6.3.20" evidence="5"/>
<organism evidence="5 6">
    <name type="scientific">Streptococcus acidominimus</name>
    <dbReference type="NCBI Taxonomy" id="1326"/>
    <lineage>
        <taxon>Bacteria</taxon>
        <taxon>Bacillati</taxon>
        <taxon>Bacillota</taxon>
        <taxon>Bacilli</taxon>
        <taxon>Lactobacillales</taxon>
        <taxon>Streptococcaceae</taxon>
        <taxon>Streptococcus</taxon>
    </lineage>
</organism>
<dbReference type="GO" id="GO:0140359">
    <property type="term" value="F:ABC-type transporter activity"/>
    <property type="evidence" value="ECO:0007669"/>
    <property type="project" value="InterPro"/>
</dbReference>
<dbReference type="PANTHER" id="PTHR43875:SF1">
    <property type="entry name" value="OSMOPROTECTIVE COMPOUNDS UPTAKE ATP-BINDING PROTEIN GGTA"/>
    <property type="match status" value="1"/>
</dbReference>
<dbReference type="Gene3D" id="2.40.50.100">
    <property type="match status" value="1"/>
</dbReference>
<dbReference type="GO" id="GO:0008643">
    <property type="term" value="P:carbohydrate transport"/>
    <property type="evidence" value="ECO:0007669"/>
    <property type="project" value="InterPro"/>
</dbReference>
<dbReference type="Gene3D" id="2.40.50.140">
    <property type="entry name" value="Nucleic acid-binding proteins"/>
    <property type="match status" value="1"/>
</dbReference>
<dbReference type="InterPro" id="IPR012340">
    <property type="entry name" value="NA-bd_OB-fold"/>
</dbReference>
<evidence type="ECO:0000256" key="2">
    <source>
        <dbReference type="ARBA" id="ARBA00022741"/>
    </source>
</evidence>
<dbReference type="Pfam" id="PF17912">
    <property type="entry name" value="OB_MalK"/>
    <property type="match status" value="1"/>
</dbReference>
<dbReference type="InterPro" id="IPR040582">
    <property type="entry name" value="OB_MalK-like"/>
</dbReference>
<dbReference type="PANTHER" id="PTHR43875">
    <property type="entry name" value="MALTODEXTRIN IMPORT ATP-BINDING PROTEIN MSMX"/>
    <property type="match status" value="1"/>
</dbReference>
<dbReference type="InterPro" id="IPR027417">
    <property type="entry name" value="P-loop_NTPase"/>
</dbReference>
<feature type="domain" description="ABC transporter" evidence="4">
    <location>
        <begin position="4"/>
        <end position="246"/>
    </location>
</feature>
<dbReference type="InterPro" id="IPR017871">
    <property type="entry name" value="ABC_transporter-like_CS"/>
</dbReference>
<dbReference type="GO" id="GO:0055052">
    <property type="term" value="C:ATP-binding cassette (ABC) transporter complex, substrate-binding subunit-containing"/>
    <property type="evidence" value="ECO:0007669"/>
    <property type="project" value="TreeGrafter"/>
</dbReference>
<dbReference type="GO" id="GO:0016887">
    <property type="term" value="F:ATP hydrolysis activity"/>
    <property type="evidence" value="ECO:0007669"/>
    <property type="project" value="InterPro"/>
</dbReference>
<dbReference type="SUPFAM" id="SSF52540">
    <property type="entry name" value="P-loop containing nucleoside triphosphate hydrolases"/>
    <property type="match status" value="1"/>
</dbReference>
<gene>
    <name evidence="5" type="primary">msmK</name>
    <name evidence="5" type="ORF">SAMEA4504048_02133</name>
</gene>
<sequence length="377" mass="42104">MVELNLNHIYKKYPNTDHYAVEDFNLDIKDKEFIVFVGPSGCGKSTTLRMIAGLEDISEGEFKIDGEVVNDKSPKDRDIAMVFQNYALYPHMTVYDNMAFGLKLRKYKKAEIDTRVKEAAQILGLIEFLERKPADLSGGQRQRVAMGRAIVRDAKVFLMDEPLSNLDAKLRVSMRAEIAKIHQRIGSTTIYVTHDQTEAMTLADRIVIMSATKNPQGNGTIGKIEQVGTPQELYNLPANKFVAGFIGSPAMNFFDVTVHEDRLTNADGLDIALPQGQAKILKDKGYLGKEVTFGIRPEDISSKQIVHDTYPNANVTAQVLVSELLGAETMLYVKHGNTEFASRVDARDFHNPGESIVLTFNVAKGHFFDKDTEQAIR</sequence>
<dbReference type="InterPro" id="IPR015855">
    <property type="entry name" value="ABC_transpr_MalK-like"/>
</dbReference>
<dbReference type="RefSeq" id="WP_095123529.1">
    <property type="nucleotide sequence ID" value="NZ_LT906454.1"/>
</dbReference>
<name>A0A239XI64_STRAI</name>
<dbReference type="EMBL" id="LT906454">
    <property type="protein sequence ID" value="SNV46112.1"/>
    <property type="molecule type" value="Genomic_DNA"/>
</dbReference>
<evidence type="ECO:0000313" key="5">
    <source>
        <dbReference type="EMBL" id="SNV46112.1"/>
    </source>
</evidence>
<dbReference type="InterPro" id="IPR008995">
    <property type="entry name" value="Mo/tungstate-bd_C_term_dom"/>
</dbReference>
<keyword evidence="3 5" id="KW-0067">ATP-binding</keyword>
<dbReference type="Proteomes" id="UP000215144">
    <property type="component" value="Chromosome 1"/>
</dbReference>
<dbReference type="CDD" id="cd03301">
    <property type="entry name" value="ABC_MalK_N"/>
    <property type="match status" value="1"/>
</dbReference>
<proteinExistence type="predicted"/>
<evidence type="ECO:0000259" key="4">
    <source>
        <dbReference type="PROSITE" id="PS50893"/>
    </source>
</evidence>
<dbReference type="InterPro" id="IPR047641">
    <property type="entry name" value="ABC_transpr_MalK/UgpC-like"/>
</dbReference>
<dbReference type="InterPro" id="IPR003593">
    <property type="entry name" value="AAA+_ATPase"/>
</dbReference>
<dbReference type="STRING" id="1326.BU200_05450"/>
<evidence type="ECO:0000313" key="6">
    <source>
        <dbReference type="Proteomes" id="UP000215144"/>
    </source>
</evidence>
<dbReference type="AlphaFoldDB" id="A0A239XI64"/>
<dbReference type="InterPro" id="IPR003439">
    <property type="entry name" value="ABC_transporter-like_ATP-bd"/>
</dbReference>
<evidence type="ECO:0000256" key="3">
    <source>
        <dbReference type="ARBA" id="ARBA00022840"/>
    </source>
</evidence>
<keyword evidence="2" id="KW-0547">Nucleotide-binding</keyword>
<keyword evidence="5" id="KW-0378">Hydrolase</keyword>
<keyword evidence="1" id="KW-0813">Transport</keyword>
<dbReference type="SMART" id="SM00382">
    <property type="entry name" value="AAA"/>
    <property type="match status" value="1"/>
</dbReference>
<dbReference type="KEGG" id="saco:SAME_02133"/>
<protein>
    <submittedName>
        <fullName evidence="5">Multiple sugar-binding transport ATP-binding protein msmK</fullName>
        <ecNumber evidence="5">3.6.3.20</ecNumber>
    </submittedName>
</protein>
<dbReference type="PROSITE" id="PS50893">
    <property type="entry name" value="ABC_TRANSPORTER_2"/>
    <property type="match status" value="1"/>
</dbReference>
<dbReference type="Pfam" id="PF00005">
    <property type="entry name" value="ABC_tran"/>
    <property type="match status" value="1"/>
</dbReference>
<reference evidence="5 6" key="1">
    <citation type="submission" date="2017-06" db="EMBL/GenBank/DDBJ databases">
        <authorList>
            <consortium name="Pathogen Informatics"/>
        </authorList>
    </citation>
    <scope>NUCLEOTIDE SEQUENCE [LARGE SCALE GENOMIC DNA]</scope>
    <source>
        <strain evidence="5 6">NCTC11291</strain>
    </source>
</reference>
<accession>A0A239XI64</accession>